<feature type="region of interest" description="Disordered" evidence="3">
    <location>
        <begin position="320"/>
        <end position="352"/>
    </location>
</feature>
<sequence>MQGGGAGLRWKDELDPKLRLSVVQRIAPMLAEFRETPEQLHQLAANFEQDIFNDAQSKIDYLRRVSNRVIIYHKLINLRADADRQQQQMQMQMVHQMQVADTVQAIHGVNYPFAAAPQGVPTMASPSWPPYLSPNQHMACPSSESNLWTDVHQGPPPDMMHMFYQIMNSHPATVAPVVPNAHSSEQIMHSVYMQCHNQRLAMQLQPPTNVVRGHLASRAAQLQGQPIARSNGHQDHLLDHNICANTQHLHPTAHRQRFGITQQQLGANVVNTNNSHSSGFCDNQLNPGWDYGLQSPLKACEQVAIERQTNMECQPMPPPQKQITANQQSNVHCPSPQNPARMASAGEVDWRE</sequence>
<dbReference type="GO" id="GO:0003712">
    <property type="term" value="F:transcription coregulator activity"/>
    <property type="evidence" value="ECO:0007669"/>
    <property type="project" value="InterPro"/>
</dbReference>
<dbReference type="GO" id="GO:0006355">
    <property type="term" value="P:regulation of DNA-templated transcription"/>
    <property type="evidence" value="ECO:0007669"/>
    <property type="project" value="InterPro"/>
</dbReference>
<evidence type="ECO:0000256" key="2">
    <source>
        <dbReference type="ARBA" id="ARBA00023242"/>
    </source>
</evidence>
<keyword evidence="2" id="KW-0539">Nucleus</keyword>
<evidence type="ECO:0000313" key="6">
    <source>
        <dbReference type="Proteomes" id="UP001164776"/>
    </source>
</evidence>
<organism evidence="5 6">
    <name type="scientific">Paspalum vaginatum</name>
    <name type="common">seashore paspalum</name>
    <dbReference type="NCBI Taxonomy" id="158149"/>
    <lineage>
        <taxon>Eukaryota</taxon>
        <taxon>Viridiplantae</taxon>
        <taxon>Streptophyta</taxon>
        <taxon>Embryophyta</taxon>
        <taxon>Tracheophyta</taxon>
        <taxon>Spermatophyta</taxon>
        <taxon>Magnoliopsida</taxon>
        <taxon>Liliopsida</taxon>
        <taxon>Poales</taxon>
        <taxon>Poaceae</taxon>
        <taxon>PACMAD clade</taxon>
        <taxon>Panicoideae</taxon>
        <taxon>Andropogonodae</taxon>
        <taxon>Paspaleae</taxon>
        <taxon>Paspalinae</taxon>
        <taxon>Paspalum</taxon>
    </lineage>
</organism>
<dbReference type="AlphaFoldDB" id="A0A9W7X8D5"/>
<dbReference type="InterPro" id="IPR036546">
    <property type="entry name" value="MED15_KIX"/>
</dbReference>
<evidence type="ECO:0000259" key="4">
    <source>
        <dbReference type="Pfam" id="PF16987"/>
    </source>
</evidence>
<feature type="domain" description="Mediator complex subunit 15 KIX" evidence="4">
    <location>
        <begin position="9"/>
        <end position="70"/>
    </location>
</feature>
<evidence type="ECO:0000313" key="5">
    <source>
        <dbReference type="EMBL" id="KAJ1254420.1"/>
    </source>
</evidence>
<reference evidence="5 6" key="1">
    <citation type="submission" date="2022-10" db="EMBL/GenBank/DDBJ databases">
        <title>WGS assembly of Paspalum vaginatum 540-79.</title>
        <authorList>
            <person name="Sun G."/>
            <person name="Wase N."/>
            <person name="Shu S."/>
            <person name="Jenkins J."/>
            <person name="Zhou B."/>
            <person name="Torres-Rodriguez J."/>
            <person name="Chen C."/>
            <person name="Sandor L."/>
            <person name="Plott C."/>
            <person name="Yoshinga Y."/>
            <person name="Daum C."/>
            <person name="Qi P."/>
            <person name="Barry K."/>
            <person name="Lipzen A."/>
            <person name="Berry L."/>
            <person name="Pedersen C."/>
            <person name="Gottilla T."/>
            <person name="Foltz A."/>
            <person name="Yu H."/>
            <person name="O'Malley R."/>
            <person name="Zhang C."/>
            <person name="Devos K."/>
            <person name="Sigmon B."/>
            <person name="Yu B."/>
            <person name="Obata T."/>
            <person name="Schmutz J."/>
            <person name="Schnable J."/>
        </authorList>
    </citation>
    <scope>NUCLEOTIDE SEQUENCE [LARGE SCALE GENOMIC DNA]</scope>
    <source>
        <strain evidence="6">cv. 540-79</strain>
    </source>
</reference>
<evidence type="ECO:0000256" key="1">
    <source>
        <dbReference type="ARBA" id="ARBA00004123"/>
    </source>
</evidence>
<dbReference type="GO" id="GO:0005634">
    <property type="term" value="C:nucleus"/>
    <property type="evidence" value="ECO:0007669"/>
    <property type="project" value="UniProtKB-SubCell"/>
</dbReference>
<gene>
    <name evidence="5" type="ORF">BS78_K066700</name>
</gene>
<accession>A0A9W7X8D5</accession>
<name>A0A9W7X8D5_9POAL</name>
<dbReference type="Gene3D" id="1.10.246.20">
    <property type="entry name" value="Coactivator CBP, KIX domain"/>
    <property type="match status" value="1"/>
</dbReference>
<dbReference type="OrthoDB" id="685228at2759"/>
<feature type="compositionally biased region" description="Polar residues" evidence="3">
    <location>
        <begin position="321"/>
        <end position="332"/>
    </location>
</feature>
<comment type="subcellular location">
    <subcellularLocation>
        <location evidence="1">Nucleus</location>
    </subcellularLocation>
</comment>
<protein>
    <recommendedName>
        <fullName evidence="4">Mediator complex subunit 15 KIX domain-containing protein</fullName>
    </recommendedName>
</protein>
<dbReference type="Pfam" id="PF16987">
    <property type="entry name" value="KIX_2"/>
    <property type="match status" value="1"/>
</dbReference>
<dbReference type="Proteomes" id="UP001164776">
    <property type="component" value="Unassembled WGS sequence"/>
</dbReference>
<dbReference type="InterPro" id="IPR036529">
    <property type="entry name" value="KIX_dom_sf"/>
</dbReference>
<evidence type="ECO:0000256" key="3">
    <source>
        <dbReference type="SAM" id="MobiDB-lite"/>
    </source>
</evidence>
<comment type="caution">
    <text evidence="5">The sequence shown here is derived from an EMBL/GenBank/DDBJ whole genome shotgun (WGS) entry which is preliminary data.</text>
</comment>
<proteinExistence type="predicted"/>
<keyword evidence="6" id="KW-1185">Reference proteome</keyword>
<dbReference type="EMBL" id="MU630079">
    <property type="protein sequence ID" value="KAJ1254420.1"/>
    <property type="molecule type" value="Genomic_DNA"/>
</dbReference>